<dbReference type="AlphaFoldDB" id="A0AAN6UR58"/>
<protein>
    <submittedName>
        <fullName evidence="2">Uncharacterized protein</fullName>
    </submittedName>
</protein>
<gene>
    <name evidence="2" type="ORF">BT67DRAFT_109557</name>
</gene>
<comment type="caution">
    <text evidence="2">The sequence shown here is derived from an EMBL/GenBank/DDBJ whole genome shotgun (WGS) entry which is preliminary data.</text>
</comment>
<sequence>MVPPNPVPKTFTTAPFPSLASQPGNTAGATGLVRLPRCQPAPTRQAQAQHRHSCSCAWKNHGVLRAVELGSGAQSTRICRCPAILDGQWLSDLLTQYGGCYGEGPSSVGPSSREPSSHPVAHHGVETIPDTRAARSWATRKRNRPPWTGVTGLAQHASHRQASGRPLRGVPAQGIILASRRAVNTPYSVFRIPHSVQYVPGPQIFQPPNPLHPTTQRGLPSSLGGAANWNFLRLLAVLRCPYSAQQDGLFASSSAVAISTLLPAVRLLPRPRLASVRHCARVPCSARHPEGGLSSIHPPSLPRAPKSTGISGVHRQTAPDPDLAPSVPNTSACL</sequence>
<feature type="region of interest" description="Disordered" evidence="1">
    <location>
        <begin position="289"/>
        <end position="334"/>
    </location>
</feature>
<name>A0AAN6UR58_9PEZI</name>
<evidence type="ECO:0000256" key="1">
    <source>
        <dbReference type="SAM" id="MobiDB-lite"/>
    </source>
</evidence>
<evidence type="ECO:0000313" key="2">
    <source>
        <dbReference type="EMBL" id="KAK4137449.1"/>
    </source>
</evidence>
<keyword evidence="3" id="KW-1185">Reference proteome</keyword>
<accession>A0AAN6UR58</accession>
<evidence type="ECO:0000313" key="3">
    <source>
        <dbReference type="Proteomes" id="UP001304895"/>
    </source>
</evidence>
<proteinExistence type="predicted"/>
<feature type="region of interest" description="Disordered" evidence="1">
    <location>
        <begin position="104"/>
        <end position="123"/>
    </location>
</feature>
<feature type="region of interest" description="Disordered" evidence="1">
    <location>
        <begin position="1"/>
        <end position="30"/>
    </location>
</feature>
<reference evidence="2" key="1">
    <citation type="journal article" date="2023" name="Mol. Phylogenet. Evol.">
        <title>Genome-scale phylogeny and comparative genomics of the fungal order Sordariales.</title>
        <authorList>
            <person name="Hensen N."/>
            <person name="Bonometti L."/>
            <person name="Westerberg I."/>
            <person name="Brannstrom I.O."/>
            <person name="Guillou S."/>
            <person name="Cros-Aarteil S."/>
            <person name="Calhoun S."/>
            <person name="Haridas S."/>
            <person name="Kuo A."/>
            <person name="Mondo S."/>
            <person name="Pangilinan J."/>
            <person name="Riley R."/>
            <person name="LaButti K."/>
            <person name="Andreopoulos B."/>
            <person name="Lipzen A."/>
            <person name="Chen C."/>
            <person name="Yan M."/>
            <person name="Daum C."/>
            <person name="Ng V."/>
            <person name="Clum A."/>
            <person name="Steindorff A."/>
            <person name="Ohm R.A."/>
            <person name="Martin F."/>
            <person name="Silar P."/>
            <person name="Natvig D.O."/>
            <person name="Lalanne C."/>
            <person name="Gautier V."/>
            <person name="Ament-Velasquez S.L."/>
            <person name="Kruys A."/>
            <person name="Hutchinson M.I."/>
            <person name="Powell A.J."/>
            <person name="Barry K."/>
            <person name="Miller A.N."/>
            <person name="Grigoriev I.V."/>
            <person name="Debuchy R."/>
            <person name="Gladieux P."/>
            <person name="Hiltunen Thoren M."/>
            <person name="Johannesson H."/>
        </authorList>
    </citation>
    <scope>NUCLEOTIDE SEQUENCE</scope>
    <source>
        <strain evidence="2">CBS 123565</strain>
    </source>
</reference>
<dbReference type="Proteomes" id="UP001304895">
    <property type="component" value="Unassembled WGS sequence"/>
</dbReference>
<reference evidence="2" key="2">
    <citation type="submission" date="2023-05" db="EMBL/GenBank/DDBJ databases">
        <authorList>
            <consortium name="Lawrence Berkeley National Laboratory"/>
            <person name="Steindorff A."/>
            <person name="Hensen N."/>
            <person name="Bonometti L."/>
            <person name="Westerberg I."/>
            <person name="Brannstrom I.O."/>
            <person name="Guillou S."/>
            <person name="Cros-Aarteil S."/>
            <person name="Calhoun S."/>
            <person name="Haridas S."/>
            <person name="Kuo A."/>
            <person name="Mondo S."/>
            <person name="Pangilinan J."/>
            <person name="Riley R."/>
            <person name="Labutti K."/>
            <person name="Andreopoulos B."/>
            <person name="Lipzen A."/>
            <person name="Chen C."/>
            <person name="Yanf M."/>
            <person name="Daum C."/>
            <person name="Ng V."/>
            <person name="Clum A."/>
            <person name="Ohm R."/>
            <person name="Martin F."/>
            <person name="Silar P."/>
            <person name="Natvig D."/>
            <person name="Lalanne C."/>
            <person name="Gautier V."/>
            <person name="Ament-Velasquez S.L."/>
            <person name="Kruys A."/>
            <person name="Hutchinson M.I."/>
            <person name="Powell A.J."/>
            <person name="Barry K."/>
            <person name="Miller A.N."/>
            <person name="Grigoriev I.V."/>
            <person name="Debuchy R."/>
            <person name="Gladieux P."/>
            <person name="Thoren M.H."/>
            <person name="Johannesson H."/>
        </authorList>
    </citation>
    <scope>NUCLEOTIDE SEQUENCE</scope>
    <source>
        <strain evidence="2">CBS 123565</strain>
    </source>
</reference>
<dbReference type="EMBL" id="MU853402">
    <property type="protein sequence ID" value="KAK4137449.1"/>
    <property type="molecule type" value="Genomic_DNA"/>
</dbReference>
<feature type="compositionally biased region" description="Low complexity" evidence="1">
    <location>
        <begin position="104"/>
        <end position="114"/>
    </location>
</feature>
<organism evidence="2 3">
    <name type="scientific">Trichocladium antarcticum</name>
    <dbReference type="NCBI Taxonomy" id="1450529"/>
    <lineage>
        <taxon>Eukaryota</taxon>
        <taxon>Fungi</taxon>
        <taxon>Dikarya</taxon>
        <taxon>Ascomycota</taxon>
        <taxon>Pezizomycotina</taxon>
        <taxon>Sordariomycetes</taxon>
        <taxon>Sordariomycetidae</taxon>
        <taxon>Sordariales</taxon>
        <taxon>Chaetomiaceae</taxon>
        <taxon>Trichocladium</taxon>
    </lineage>
</organism>
<feature type="compositionally biased region" description="Polar residues" evidence="1">
    <location>
        <begin position="10"/>
        <end position="28"/>
    </location>
</feature>